<dbReference type="InterPro" id="IPR008967">
    <property type="entry name" value="p53-like_TF_DNA-bd_sf"/>
</dbReference>
<reference evidence="8 9" key="1">
    <citation type="submission" date="2019-01" db="EMBL/GenBank/DDBJ databases">
        <authorList>
            <person name="Sayadi A."/>
        </authorList>
    </citation>
    <scope>NUCLEOTIDE SEQUENCE [LARGE SCALE GENOMIC DNA]</scope>
</reference>
<dbReference type="GO" id="GO:0000978">
    <property type="term" value="F:RNA polymerase II cis-regulatory region sequence-specific DNA binding"/>
    <property type="evidence" value="ECO:0007669"/>
    <property type="project" value="InterPro"/>
</dbReference>
<keyword evidence="9" id="KW-1185">Reference proteome</keyword>
<keyword evidence="4 5" id="KW-0539">Nucleus</keyword>
<name>A0A653BXQ9_CALMS</name>
<protein>
    <recommendedName>
        <fullName evidence="7">T-box domain-containing protein</fullName>
    </recommendedName>
</protein>
<evidence type="ECO:0000256" key="3">
    <source>
        <dbReference type="ARBA" id="ARBA00023163"/>
    </source>
</evidence>
<dbReference type="GO" id="GO:0001708">
    <property type="term" value="P:cell fate specification"/>
    <property type="evidence" value="ECO:0007669"/>
    <property type="project" value="TreeGrafter"/>
</dbReference>
<evidence type="ECO:0000256" key="5">
    <source>
        <dbReference type="PROSITE-ProRule" id="PRU00201"/>
    </source>
</evidence>
<evidence type="ECO:0000313" key="8">
    <source>
        <dbReference type="EMBL" id="VEN40270.1"/>
    </source>
</evidence>
<sequence length="175" mass="18676">MLLGAVPESPAGLLPKGHNHRATDFSIAAIMARRGSGGASPSKEIGGEEKMTSGEGPLSRLSSPCVTEDLDHLDPLVDVDDDDVEVDVEECSDGESAPSPRPPKAPKQSRRSPSASDCGSEGDRDTPDEVVEKGPKKVLCNCEELLGVECHLETKDLWDKFHDLGTEMIITKTGR</sequence>
<dbReference type="InterPro" id="IPR001699">
    <property type="entry name" value="TF_T-box"/>
</dbReference>
<feature type="domain" description="T-box" evidence="7">
    <location>
        <begin position="152"/>
        <end position="175"/>
    </location>
</feature>
<dbReference type="GO" id="GO:0045893">
    <property type="term" value="P:positive regulation of DNA-templated transcription"/>
    <property type="evidence" value="ECO:0007669"/>
    <property type="project" value="InterPro"/>
</dbReference>
<evidence type="ECO:0000256" key="6">
    <source>
        <dbReference type="SAM" id="MobiDB-lite"/>
    </source>
</evidence>
<keyword evidence="3" id="KW-0804">Transcription</keyword>
<evidence type="ECO:0000256" key="4">
    <source>
        <dbReference type="ARBA" id="ARBA00023242"/>
    </source>
</evidence>
<comment type="caution">
    <text evidence="5">Lacks conserved residue(s) required for the propagation of feature annotation.</text>
</comment>
<evidence type="ECO:0000259" key="7">
    <source>
        <dbReference type="PROSITE" id="PS50252"/>
    </source>
</evidence>
<dbReference type="PANTHER" id="PTHR11267">
    <property type="entry name" value="T-BOX PROTEIN-RELATED"/>
    <property type="match status" value="1"/>
</dbReference>
<keyword evidence="2 5" id="KW-0238">DNA-binding</keyword>
<dbReference type="GO" id="GO:0000785">
    <property type="term" value="C:chromatin"/>
    <property type="evidence" value="ECO:0007669"/>
    <property type="project" value="TreeGrafter"/>
</dbReference>
<feature type="region of interest" description="Disordered" evidence="6">
    <location>
        <begin position="33"/>
        <end position="134"/>
    </location>
</feature>
<evidence type="ECO:0000256" key="1">
    <source>
        <dbReference type="ARBA" id="ARBA00023015"/>
    </source>
</evidence>
<feature type="compositionally biased region" description="Basic and acidic residues" evidence="6">
    <location>
        <begin position="121"/>
        <end position="134"/>
    </location>
</feature>
<dbReference type="Pfam" id="PF00907">
    <property type="entry name" value="T-box"/>
    <property type="match status" value="1"/>
</dbReference>
<dbReference type="GO" id="GO:0000981">
    <property type="term" value="F:DNA-binding transcription factor activity, RNA polymerase II-specific"/>
    <property type="evidence" value="ECO:0007669"/>
    <property type="project" value="TreeGrafter"/>
</dbReference>
<dbReference type="GO" id="GO:0005634">
    <property type="term" value="C:nucleus"/>
    <property type="evidence" value="ECO:0007669"/>
    <property type="project" value="UniProtKB-SubCell"/>
</dbReference>
<dbReference type="OrthoDB" id="7442607at2759"/>
<comment type="subcellular location">
    <subcellularLocation>
        <location evidence="5">Nucleus</location>
    </subcellularLocation>
</comment>
<gene>
    <name evidence="8" type="ORF">CALMAC_LOCUS4486</name>
</gene>
<evidence type="ECO:0000313" key="9">
    <source>
        <dbReference type="Proteomes" id="UP000410492"/>
    </source>
</evidence>
<dbReference type="Proteomes" id="UP000410492">
    <property type="component" value="Unassembled WGS sequence"/>
</dbReference>
<accession>A0A653BXQ9</accession>
<keyword evidence="1" id="KW-0805">Transcription regulation</keyword>
<dbReference type="InterPro" id="IPR036960">
    <property type="entry name" value="T-box_sf"/>
</dbReference>
<dbReference type="SUPFAM" id="SSF49417">
    <property type="entry name" value="p53-like transcription factors"/>
    <property type="match status" value="1"/>
</dbReference>
<dbReference type="GO" id="GO:0007507">
    <property type="term" value="P:heart development"/>
    <property type="evidence" value="ECO:0007669"/>
    <property type="project" value="TreeGrafter"/>
</dbReference>
<dbReference type="AlphaFoldDB" id="A0A653BXQ9"/>
<dbReference type="PROSITE" id="PS50252">
    <property type="entry name" value="TBOX_3"/>
    <property type="match status" value="1"/>
</dbReference>
<dbReference type="EMBL" id="CAACVG010006441">
    <property type="protein sequence ID" value="VEN40270.1"/>
    <property type="molecule type" value="Genomic_DNA"/>
</dbReference>
<organism evidence="8 9">
    <name type="scientific">Callosobruchus maculatus</name>
    <name type="common">Southern cowpea weevil</name>
    <name type="synonym">Pulse bruchid</name>
    <dbReference type="NCBI Taxonomy" id="64391"/>
    <lineage>
        <taxon>Eukaryota</taxon>
        <taxon>Metazoa</taxon>
        <taxon>Ecdysozoa</taxon>
        <taxon>Arthropoda</taxon>
        <taxon>Hexapoda</taxon>
        <taxon>Insecta</taxon>
        <taxon>Pterygota</taxon>
        <taxon>Neoptera</taxon>
        <taxon>Endopterygota</taxon>
        <taxon>Coleoptera</taxon>
        <taxon>Polyphaga</taxon>
        <taxon>Cucujiformia</taxon>
        <taxon>Chrysomeloidea</taxon>
        <taxon>Chrysomelidae</taxon>
        <taxon>Bruchinae</taxon>
        <taxon>Bruchini</taxon>
        <taxon>Callosobruchus</taxon>
    </lineage>
</organism>
<evidence type="ECO:0000256" key="2">
    <source>
        <dbReference type="ARBA" id="ARBA00023125"/>
    </source>
</evidence>
<dbReference type="InterPro" id="IPR046360">
    <property type="entry name" value="T-box_DNA-bd"/>
</dbReference>
<proteinExistence type="predicted"/>
<dbReference type="PANTHER" id="PTHR11267:SF190">
    <property type="entry name" value="T-BOX TRANSCRIPTION FACTOR TBX20"/>
    <property type="match status" value="1"/>
</dbReference>
<feature type="compositionally biased region" description="Acidic residues" evidence="6">
    <location>
        <begin position="77"/>
        <end position="93"/>
    </location>
</feature>
<feature type="region of interest" description="Disordered" evidence="6">
    <location>
        <begin position="1"/>
        <end position="20"/>
    </location>
</feature>
<dbReference type="Gene3D" id="2.60.40.820">
    <property type="entry name" value="Transcription factor, T-box"/>
    <property type="match status" value="1"/>
</dbReference>